<reference evidence="20" key="4">
    <citation type="submission" date="2025-05" db="UniProtKB">
        <authorList>
            <consortium name="Ensembl"/>
        </authorList>
    </citation>
    <scope>IDENTIFICATION</scope>
</reference>
<feature type="region of interest" description="Disordered" evidence="17">
    <location>
        <begin position="621"/>
        <end position="642"/>
    </location>
</feature>
<dbReference type="GO" id="GO:0017025">
    <property type="term" value="F:TBP-class protein binding"/>
    <property type="evidence" value="ECO:0007669"/>
    <property type="project" value="InterPro"/>
</dbReference>
<evidence type="ECO:0000313" key="22">
    <source>
        <dbReference type="Proteomes" id="UP000002254"/>
    </source>
</evidence>
<dbReference type="PRINTS" id="PR00685">
    <property type="entry name" value="TIFACTORIIB"/>
</dbReference>
<dbReference type="Proteomes" id="UP000694429">
    <property type="component" value="Chromosome 8"/>
</dbReference>
<evidence type="ECO:0000256" key="11">
    <source>
        <dbReference type="ARBA" id="ARBA00023242"/>
    </source>
</evidence>
<dbReference type="InterPro" id="IPR013763">
    <property type="entry name" value="Cyclin-like_dom"/>
</dbReference>
<feature type="region of interest" description="Disordered" evidence="17">
    <location>
        <begin position="737"/>
        <end position="770"/>
    </location>
</feature>
<dbReference type="Pfam" id="PF07741">
    <property type="entry name" value="BRF1"/>
    <property type="match status" value="1"/>
</dbReference>
<dbReference type="SUPFAM" id="SSF47954">
    <property type="entry name" value="Cyclin-like"/>
    <property type="match status" value="2"/>
</dbReference>
<evidence type="ECO:0000256" key="4">
    <source>
        <dbReference type="ARBA" id="ARBA00022723"/>
    </source>
</evidence>
<keyword evidence="4" id="KW-0479">Metal-binding</keyword>
<proteinExistence type="inferred from homology"/>
<dbReference type="InterPro" id="IPR013137">
    <property type="entry name" value="Znf_TFIIB"/>
</dbReference>
<evidence type="ECO:0000259" key="18">
    <source>
        <dbReference type="PROSITE" id="PS51134"/>
    </source>
</evidence>
<evidence type="ECO:0000256" key="17">
    <source>
        <dbReference type="SAM" id="MobiDB-lite"/>
    </source>
</evidence>
<feature type="coiled-coil region" evidence="16">
    <location>
        <begin position="307"/>
        <end position="334"/>
    </location>
</feature>
<dbReference type="InterPro" id="IPR036915">
    <property type="entry name" value="Cyclin-like_sf"/>
</dbReference>
<evidence type="ECO:0000313" key="20">
    <source>
        <dbReference type="Ensembl" id="ENSCAFP00030007786.1"/>
    </source>
</evidence>
<keyword evidence="10" id="KW-0804">Transcription</keyword>
<keyword evidence="7" id="KW-0862">Zinc</keyword>
<evidence type="ECO:0000256" key="10">
    <source>
        <dbReference type="ARBA" id="ARBA00023163"/>
    </source>
</evidence>
<dbReference type="Proteomes" id="UP000694542">
    <property type="component" value="Chromosome 8"/>
</dbReference>
<dbReference type="GO" id="GO:0008270">
    <property type="term" value="F:zinc ion binding"/>
    <property type="evidence" value="ECO:0007669"/>
    <property type="project" value="UniProtKB-KW"/>
</dbReference>
<dbReference type="GO" id="GO:0005634">
    <property type="term" value="C:nucleus"/>
    <property type="evidence" value="ECO:0007669"/>
    <property type="project" value="UniProtKB-SubCell"/>
</dbReference>
<gene>
    <name evidence="20" type="primary">BRF1</name>
</gene>
<dbReference type="Gene3D" id="1.20.5.650">
    <property type="entry name" value="Single helix bin"/>
    <property type="match status" value="1"/>
</dbReference>
<dbReference type="PROSITE" id="PS51134">
    <property type="entry name" value="ZF_TFIIB"/>
    <property type="match status" value="1"/>
</dbReference>
<feature type="region of interest" description="Disordered" evidence="17">
    <location>
        <begin position="546"/>
        <end position="609"/>
    </location>
</feature>
<name>A0A8C0MBV5_CANLF</name>
<dbReference type="Proteomes" id="UP000002254">
    <property type="component" value="Chromosome 8"/>
</dbReference>
<dbReference type="Pfam" id="PF08271">
    <property type="entry name" value="Zn_Ribbon_TF"/>
    <property type="match status" value="1"/>
</dbReference>
<comment type="subcellular location">
    <subcellularLocation>
        <location evidence="1">Nucleus</location>
    </subcellularLocation>
</comment>
<dbReference type="FunFam" id="1.10.472.10:FF:000007">
    <property type="entry name" value="Transcription factor IIIB 90 kDa subunit"/>
    <property type="match status" value="1"/>
</dbReference>
<dbReference type="Ensembl" id="ENSCAFT00000070556.2">
    <property type="protein sequence ID" value="ENSCAFP00000059862.2"/>
    <property type="gene ID" value="ENSCAFG00000018408.6"/>
</dbReference>
<evidence type="ECO:0000256" key="14">
    <source>
        <dbReference type="ARBA" id="ARBA00072559"/>
    </source>
</evidence>
<reference evidence="20" key="3">
    <citation type="submission" date="2019-03" db="EMBL/GenBank/DDBJ databases">
        <authorList>
            <person name="Warren W.C."/>
            <person name="Johnson G.S."/>
        </authorList>
    </citation>
    <scope>NUCLEOTIDE SEQUENCE [LARGE SCALE GENOMIC DNA]</scope>
    <source>
        <strain evidence="20">Basenji</strain>
    </source>
</reference>
<evidence type="ECO:0000256" key="3">
    <source>
        <dbReference type="ARBA" id="ARBA00022553"/>
    </source>
</evidence>
<dbReference type="AlphaFoldDB" id="A0A8C0MBV5"/>
<dbReference type="Gene3D" id="1.10.472.10">
    <property type="entry name" value="Cyclin-like"/>
    <property type="match status" value="2"/>
</dbReference>
<organism evidence="20 23">
    <name type="scientific">Canis lupus familiaris</name>
    <name type="common">Dog</name>
    <name type="synonym">Canis familiaris</name>
    <dbReference type="NCBI Taxonomy" id="9615"/>
    <lineage>
        <taxon>Eukaryota</taxon>
        <taxon>Metazoa</taxon>
        <taxon>Chordata</taxon>
        <taxon>Craniata</taxon>
        <taxon>Vertebrata</taxon>
        <taxon>Euteleostomi</taxon>
        <taxon>Mammalia</taxon>
        <taxon>Eutheria</taxon>
        <taxon>Laurasiatheria</taxon>
        <taxon>Carnivora</taxon>
        <taxon>Caniformia</taxon>
        <taxon>Canidae</taxon>
        <taxon>Canis</taxon>
    </lineage>
</organism>
<keyword evidence="5" id="KW-0677">Repeat</keyword>
<evidence type="ECO:0000256" key="6">
    <source>
        <dbReference type="ARBA" id="ARBA00022771"/>
    </source>
</evidence>
<dbReference type="Pfam" id="PF00382">
    <property type="entry name" value="TFIIB"/>
    <property type="match status" value="2"/>
</dbReference>
<dbReference type="Ensembl" id="ENSCAFT00030008861.1">
    <property type="protein sequence ID" value="ENSCAFP00030007786.1"/>
    <property type="gene ID" value="ENSCAFG00030004667.1"/>
</dbReference>
<keyword evidence="16" id="KW-0175">Coiled coil</keyword>
<feature type="compositionally biased region" description="Basic and acidic residues" evidence="17">
    <location>
        <begin position="558"/>
        <end position="567"/>
    </location>
</feature>
<dbReference type="FunFam" id="1.10.472.10:FF:000002">
    <property type="entry name" value="Transcription factor IIIB 90 kDa subunit"/>
    <property type="match status" value="1"/>
</dbReference>
<feature type="compositionally biased region" description="Acidic residues" evidence="17">
    <location>
        <begin position="755"/>
        <end position="768"/>
    </location>
</feature>
<keyword evidence="9" id="KW-0010">Activator</keyword>
<dbReference type="Gene3D" id="2.20.25.10">
    <property type="match status" value="1"/>
</dbReference>
<dbReference type="InterPro" id="IPR011665">
    <property type="entry name" value="BRF1_TBP-bd_dom"/>
</dbReference>
<keyword evidence="11" id="KW-0539">Nucleus</keyword>
<feature type="region of interest" description="Disordered" evidence="17">
    <location>
        <begin position="692"/>
        <end position="716"/>
    </location>
</feature>
<feature type="domain" description="TFIIB-type" evidence="18">
    <location>
        <begin position="2"/>
        <end position="33"/>
    </location>
</feature>
<comment type="similarity">
    <text evidence="2">Belongs to the TFIIB family.</text>
</comment>
<evidence type="ECO:0000256" key="7">
    <source>
        <dbReference type="ARBA" id="ARBA00022833"/>
    </source>
</evidence>
<feature type="compositionally biased region" description="Basic residues" evidence="17">
    <location>
        <begin position="568"/>
        <end position="577"/>
    </location>
</feature>
<evidence type="ECO:0000256" key="5">
    <source>
        <dbReference type="ARBA" id="ARBA00022737"/>
    </source>
</evidence>
<dbReference type="CDD" id="cd20553">
    <property type="entry name" value="CYCLIN_TFIIIB90_rpt1"/>
    <property type="match status" value="1"/>
</dbReference>
<feature type="region of interest" description="Disordered" evidence="17">
    <location>
        <begin position="392"/>
        <end position="414"/>
    </location>
</feature>
<evidence type="ECO:0000256" key="1">
    <source>
        <dbReference type="ARBA" id="ARBA00004123"/>
    </source>
</evidence>
<dbReference type="SUPFAM" id="SSF57783">
    <property type="entry name" value="Zinc beta-ribbon"/>
    <property type="match status" value="1"/>
</dbReference>
<evidence type="ECO:0000256" key="16">
    <source>
        <dbReference type="SAM" id="Coils"/>
    </source>
</evidence>
<evidence type="ECO:0000313" key="19">
    <source>
        <dbReference type="Ensembl" id="ENSCAFP00000059862.2"/>
    </source>
</evidence>
<dbReference type="CDD" id="cd20554">
    <property type="entry name" value="CYCLIN_TFIIIB90_rpt2"/>
    <property type="match status" value="1"/>
</dbReference>
<dbReference type="FunFam" id="2.20.25.10:FF:000012">
    <property type="entry name" value="Putative transcription factor IIIB 90 kDa subunit"/>
    <property type="match status" value="1"/>
</dbReference>
<keyword evidence="3" id="KW-0597">Phosphoprotein</keyword>
<dbReference type="Ensembl" id="ENSCAFT00040006885.1">
    <property type="protein sequence ID" value="ENSCAFP00040005971.1"/>
    <property type="gene ID" value="ENSCAFG00040003562.1"/>
</dbReference>
<evidence type="ECO:0000256" key="2">
    <source>
        <dbReference type="ARBA" id="ARBA00010857"/>
    </source>
</evidence>
<dbReference type="InterPro" id="IPR013150">
    <property type="entry name" value="TFIIB_cyclin"/>
</dbReference>
<keyword evidence="8" id="KW-0805">Transcription regulation</keyword>
<evidence type="ECO:0000256" key="8">
    <source>
        <dbReference type="ARBA" id="ARBA00023015"/>
    </source>
</evidence>
<reference evidence="21" key="2">
    <citation type="submission" date="2018-10" db="EMBL/GenBank/DDBJ databases">
        <title>De novo assembly of a Great Dane genome.</title>
        <authorList>
            <person name="Kidd J.M."/>
            <person name="Pendleton A.L."/>
            <person name="Shen F."/>
            <person name="Emery S."/>
        </authorList>
    </citation>
    <scope>NUCLEOTIDE SEQUENCE [LARGE SCALE GENOMIC DNA]</scope>
    <source>
        <strain evidence="21">Great Dane</strain>
    </source>
</reference>
<sequence length="792" mass="86088">MTGRVCRACGGTDIELDTARGDAVCTGCGSVLEDNIIVSEVQFVENSGGGSSAVGQFVSLDGAGKTPTLGGGFHVNLGKESRAQTLQNGRRQIHHLGNQLQLNQHCLDTAFNFFKMAVSKHLTRGRKMAHVIAACLYLVCRTEGTPHMLLDLSDLLQVNVYVLGKTFLLLARELCINAPAIDPCLYIPRFAHLLEFGEKNHEVSMTALRLLQRMKRDWMHTGRRPSGLCGAALLVAARMHDFRRTVKEVISVVKVCESTLRKRLTEFEDTPTSQLTVDEFMRIDLEGECDPPSYTAGQRKLRLKQLEQVLSKKLEEVEGEISSYQDAIEIELENSRPKAKGALATLTRDGSVEDTTSSLFGEEDPEDEELEAVASHLNKDFYQELLGDSISSSSEVAGGAEGGSRPPALESLLGPLPTAASLGISDSIRECISSQSQDPTDPCGDGELDLSGIDDLEIDRYILNEAEARVKAELWMRENAEYLREQREKEARIAKEKELGIYKEHKPKKSCKRREPIQASTAGEAIEKMLEQKKISSKINYSVLRDLNSKGGGSVPGEDTRAEERASARKLSRRKTPASRSGADPVTSVGKRLRPMVSAQPAKKAAVGEVRCVATAESPRLRAAEQSGCGGRERGPSGRAHRGAWASAGCRAVLGRAAHRARPWQTAGFLGAPGWARAQGRGCLRGRGLHRWERPGDGRASRAAAVGPVPRGRRPPRACAPWLQTVLPSPPALGAEAVRPAAVVESGPVSYHPEEDPDEEDPDEEDGEPCVSALQMMGSNDYGCDGEEDDGY</sequence>
<feature type="region of interest" description="Disordered" evidence="17">
    <location>
        <begin position="342"/>
        <end position="367"/>
    </location>
</feature>
<keyword evidence="6 15" id="KW-0863">Zinc-finger</keyword>
<evidence type="ECO:0000313" key="21">
    <source>
        <dbReference type="Ensembl" id="ENSCAFP00040005971.1"/>
    </source>
</evidence>
<accession>A0A8C0MBV5</accession>
<evidence type="ECO:0000313" key="23">
    <source>
        <dbReference type="Proteomes" id="UP000694429"/>
    </source>
</evidence>
<dbReference type="SMART" id="SM00385">
    <property type="entry name" value="CYCLIN"/>
    <property type="match status" value="2"/>
</dbReference>
<dbReference type="OrthoDB" id="511529at2759"/>
<evidence type="ECO:0000256" key="13">
    <source>
        <dbReference type="ARBA" id="ARBA00063003"/>
    </source>
</evidence>
<dbReference type="PANTHER" id="PTHR11618:SF4">
    <property type="entry name" value="TRANSCRIPTION FACTOR IIIB 90 KDA SUBUNIT"/>
    <property type="match status" value="1"/>
</dbReference>
<protein>
    <recommendedName>
        <fullName evidence="14">Transcription factor IIIB 90 kDa subunit</fullName>
    </recommendedName>
    <alternativeName>
        <fullName evidence="12">B-related factor 1</fullName>
    </alternativeName>
</protein>
<evidence type="ECO:0000256" key="15">
    <source>
        <dbReference type="PROSITE-ProRule" id="PRU00469"/>
    </source>
</evidence>
<comment type="subunit">
    <text evidence="13">TFIIIB comprises at least the TATA-binding protein (TBP) and the B-related factor 1 (BRF1/TFIIIB90). Interacts with BDP1. Interacts with MAF1.</text>
</comment>
<dbReference type="InterPro" id="IPR000812">
    <property type="entry name" value="TFIIB"/>
</dbReference>
<evidence type="ECO:0000256" key="9">
    <source>
        <dbReference type="ARBA" id="ARBA00023159"/>
    </source>
</evidence>
<dbReference type="PANTHER" id="PTHR11618">
    <property type="entry name" value="TRANSCRIPTION INITIATION FACTOR IIB-RELATED"/>
    <property type="match status" value="1"/>
</dbReference>
<reference evidence="19 22" key="1">
    <citation type="journal article" date="2005" name="Nature">
        <title>Genome sequence, comparative analysis and haplotype structure of the domestic dog.</title>
        <authorList>
            <consortium name="Broad Sequencing Platform"/>
            <person name="Lindblad-Toh K."/>
            <person name="Wade C.M."/>
            <person name="Mikkelsen T.S."/>
            <person name="Karlsson E.K."/>
            <person name="Jaffe D.B."/>
            <person name="Kamal M."/>
            <person name="Clamp M."/>
            <person name="Chang J.L."/>
            <person name="Kulbokas E.J. III"/>
            <person name="Zody M.C."/>
            <person name="Mauceli E."/>
            <person name="Xie X."/>
            <person name="Breen M."/>
            <person name="Wayne R.K."/>
            <person name="Ostrander E.A."/>
            <person name="Ponting C.P."/>
            <person name="Galibert F."/>
            <person name="Smith D.R."/>
            <person name="DeJong P.J."/>
            <person name="Kirkness E."/>
            <person name="Alvarez P."/>
            <person name="Biagi T."/>
            <person name="Brockman W."/>
            <person name="Butler J."/>
            <person name="Chin C.W."/>
            <person name="Cook A."/>
            <person name="Cuff J."/>
            <person name="Daly M.J."/>
            <person name="DeCaprio D."/>
            <person name="Gnerre S."/>
            <person name="Grabherr M."/>
            <person name="Kellis M."/>
            <person name="Kleber M."/>
            <person name="Bardeleben C."/>
            <person name="Goodstadt L."/>
            <person name="Heger A."/>
            <person name="Hitte C."/>
            <person name="Kim L."/>
            <person name="Koepfli K.P."/>
            <person name="Parker H.G."/>
            <person name="Pollinger J.P."/>
            <person name="Searle S.M."/>
            <person name="Sutter N.B."/>
            <person name="Thomas R."/>
            <person name="Webber C."/>
            <person name="Baldwin J."/>
            <person name="Abebe A."/>
            <person name="Abouelleil A."/>
            <person name="Aftuck L."/>
            <person name="Ait-Zahra M."/>
            <person name="Aldredge T."/>
            <person name="Allen N."/>
            <person name="An P."/>
            <person name="Anderson S."/>
            <person name="Antoine C."/>
            <person name="Arachchi H."/>
            <person name="Aslam A."/>
            <person name="Ayotte L."/>
            <person name="Bachantsang P."/>
            <person name="Barry A."/>
            <person name="Bayul T."/>
            <person name="Benamara M."/>
            <person name="Berlin A."/>
            <person name="Bessette D."/>
            <person name="Blitshteyn B."/>
            <person name="Bloom T."/>
            <person name="Blye J."/>
            <person name="Boguslavskiy L."/>
            <person name="Bonnet C."/>
            <person name="Boukhgalter B."/>
            <person name="Brown A."/>
            <person name="Cahill P."/>
            <person name="Calixte N."/>
            <person name="Camarata J."/>
            <person name="Cheshatsang Y."/>
            <person name="Chu J."/>
            <person name="Citroen M."/>
            <person name="Collymore A."/>
            <person name="Cooke P."/>
            <person name="Dawoe T."/>
            <person name="Daza R."/>
            <person name="Decktor K."/>
            <person name="DeGray S."/>
            <person name="Dhargay N."/>
            <person name="Dooley K."/>
            <person name="Dooley K."/>
            <person name="Dorje P."/>
            <person name="Dorjee K."/>
            <person name="Dorris L."/>
            <person name="Duffey N."/>
            <person name="Dupes A."/>
            <person name="Egbiremolen O."/>
            <person name="Elong R."/>
            <person name="Falk J."/>
            <person name="Farina A."/>
            <person name="Faro S."/>
            <person name="Ferguson D."/>
            <person name="Ferreira P."/>
            <person name="Fisher S."/>
            <person name="FitzGerald M."/>
            <person name="Foley K."/>
            <person name="Foley C."/>
            <person name="Franke A."/>
            <person name="Friedrich D."/>
            <person name="Gage D."/>
            <person name="Garber M."/>
            <person name="Gearin G."/>
            <person name="Giannoukos G."/>
            <person name="Goode T."/>
            <person name="Goyette A."/>
            <person name="Graham J."/>
            <person name="Grandbois E."/>
            <person name="Gyaltsen K."/>
            <person name="Hafez N."/>
            <person name="Hagopian D."/>
            <person name="Hagos B."/>
            <person name="Hall J."/>
            <person name="Healy C."/>
            <person name="Hegarty R."/>
            <person name="Honan T."/>
            <person name="Horn A."/>
            <person name="Houde N."/>
            <person name="Hughes L."/>
            <person name="Hunnicutt L."/>
            <person name="Husby M."/>
            <person name="Jester B."/>
            <person name="Jones C."/>
            <person name="Kamat A."/>
            <person name="Kanga B."/>
            <person name="Kells C."/>
            <person name="Khazanovich D."/>
            <person name="Kieu A.C."/>
            <person name="Kisner P."/>
            <person name="Kumar M."/>
            <person name="Lance K."/>
            <person name="Landers T."/>
            <person name="Lara M."/>
            <person name="Lee W."/>
            <person name="Leger J.P."/>
            <person name="Lennon N."/>
            <person name="Leuper L."/>
            <person name="LeVine S."/>
            <person name="Liu J."/>
            <person name="Liu X."/>
            <person name="Lokyitsang Y."/>
            <person name="Lokyitsang T."/>
            <person name="Lui A."/>
            <person name="Macdonald J."/>
            <person name="Major J."/>
            <person name="Marabella R."/>
            <person name="Maru K."/>
            <person name="Matthews C."/>
            <person name="McDonough S."/>
            <person name="Mehta T."/>
            <person name="Meldrim J."/>
            <person name="Melnikov A."/>
            <person name="Meneus L."/>
            <person name="Mihalev A."/>
            <person name="Mihova T."/>
            <person name="Miller K."/>
            <person name="Mittelman R."/>
            <person name="Mlenga V."/>
            <person name="Mulrain L."/>
            <person name="Munson G."/>
            <person name="Navidi A."/>
            <person name="Naylor J."/>
            <person name="Nguyen T."/>
            <person name="Nguyen N."/>
            <person name="Nguyen C."/>
            <person name="Nguyen T."/>
            <person name="Nicol R."/>
            <person name="Norbu N."/>
            <person name="Norbu C."/>
            <person name="Novod N."/>
            <person name="Nyima T."/>
            <person name="Olandt P."/>
            <person name="O'Neill B."/>
            <person name="O'Neill K."/>
            <person name="Osman S."/>
            <person name="Oyono L."/>
            <person name="Patti C."/>
            <person name="Perrin D."/>
            <person name="Phunkhang P."/>
            <person name="Pierre F."/>
            <person name="Priest M."/>
            <person name="Rachupka A."/>
            <person name="Raghuraman S."/>
            <person name="Rameau R."/>
            <person name="Ray V."/>
            <person name="Raymond C."/>
            <person name="Rege F."/>
            <person name="Rise C."/>
            <person name="Rogers J."/>
            <person name="Rogov P."/>
            <person name="Sahalie J."/>
            <person name="Settipalli S."/>
            <person name="Sharpe T."/>
            <person name="Shea T."/>
            <person name="Sheehan M."/>
            <person name="Sherpa N."/>
            <person name="Shi J."/>
            <person name="Shih D."/>
            <person name="Sloan J."/>
            <person name="Smith C."/>
            <person name="Sparrow T."/>
            <person name="Stalker J."/>
            <person name="Stange-Thomann N."/>
            <person name="Stavropoulos S."/>
            <person name="Stone C."/>
            <person name="Stone S."/>
            <person name="Sykes S."/>
            <person name="Tchuinga P."/>
            <person name="Tenzing P."/>
            <person name="Tesfaye S."/>
            <person name="Thoulutsang D."/>
            <person name="Thoulutsang Y."/>
            <person name="Topham K."/>
            <person name="Topping I."/>
            <person name="Tsamla T."/>
            <person name="Vassiliev H."/>
            <person name="Venkataraman V."/>
            <person name="Vo A."/>
            <person name="Wangchuk T."/>
            <person name="Wangdi T."/>
            <person name="Weiand M."/>
            <person name="Wilkinson J."/>
            <person name="Wilson A."/>
            <person name="Yadav S."/>
            <person name="Yang S."/>
            <person name="Yang X."/>
            <person name="Young G."/>
            <person name="Yu Q."/>
            <person name="Zainoun J."/>
            <person name="Zembek L."/>
            <person name="Zimmer A."/>
            <person name="Lander E.S."/>
        </authorList>
    </citation>
    <scope>NUCLEOTIDE SEQUENCE [LARGE SCALE GENOMIC DNA]</scope>
    <source>
        <strain evidence="19">Boxer</strain>
    </source>
</reference>
<dbReference type="GO" id="GO:0070897">
    <property type="term" value="P:transcription preinitiation complex assembly"/>
    <property type="evidence" value="ECO:0007669"/>
    <property type="project" value="InterPro"/>
</dbReference>
<dbReference type="FunFam" id="1.20.5.650:FF:000001">
    <property type="entry name" value="transcription factor IIIB 90 kDa subunit isoform X2"/>
    <property type="match status" value="1"/>
</dbReference>
<evidence type="ECO:0000256" key="12">
    <source>
        <dbReference type="ARBA" id="ARBA00031009"/>
    </source>
</evidence>